<name>A0ACB6QLC5_9PLEO</name>
<evidence type="ECO:0000313" key="1">
    <source>
        <dbReference type="EMBL" id="KAF2466927.1"/>
    </source>
</evidence>
<organism evidence="1 2">
    <name type="scientific">Lindgomyces ingoldianus</name>
    <dbReference type="NCBI Taxonomy" id="673940"/>
    <lineage>
        <taxon>Eukaryota</taxon>
        <taxon>Fungi</taxon>
        <taxon>Dikarya</taxon>
        <taxon>Ascomycota</taxon>
        <taxon>Pezizomycotina</taxon>
        <taxon>Dothideomycetes</taxon>
        <taxon>Pleosporomycetidae</taxon>
        <taxon>Pleosporales</taxon>
        <taxon>Lindgomycetaceae</taxon>
        <taxon>Lindgomyces</taxon>
    </lineage>
</organism>
<comment type="caution">
    <text evidence="1">The sequence shown here is derived from an EMBL/GenBank/DDBJ whole genome shotgun (WGS) entry which is preliminary data.</text>
</comment>
<evidence type="ECO:0000313" key="2">
    <source>
        <dbReference type="Proteomes" id="UP000799755"/>
    </source>
</evidence>
<gene>
    <name evidence="1" type="ORF">BDR25DRAFT_358987</name>
</gene>
<proteinExistence type="predicted"/>
<accession>A0ACB6QLC5</accession>
<keyword evidence="2" id="KW-1185">Reference proteome</keyword>
<dbReference type="EMBL" id="MU003522">
    <property type="protein sequence ID" value="KAF2466927.1"/>
    <property type="molecule type" value="Genomic_DNA"/>
</dbReference>
<reference evidence="1" key="1">
    <citation type="journal article" date="2020" name="Stud. Mycol.">
        <title>101 Dothideomycetes genomes: a test case for predicting lifestyles and emergence of pathogens.</title>
        <authorList>
            <person name="Haridas S."/>
            <person name="Albert R."/>
            <person name="Binder M."/>
            <person name="Bloem J."/>
            <person name="Labutti K."/>
            <person name="Salamov A."/>
            <person name="Andreopoulos B."/>
            <person name="Baker S."/>
            <person name="Barry K."/>
            <person name="Bills G."/>
            <person name="Bluhm B."/>
            <person name="Cannon C."/>
            <person name="Castanera R."/>
            <person name="Culley D."/>
            <person name="Daum C."/>
            <person name="Ezra D."/>
            <person name="Gonzalez J."/>
            <person name="Henrissat B."/>
            <person name="Kuo A."/>
            <person name="Liang C."/>
            <person name="Lipzen A."/>
            <person name="Lutzoni F."/>
            <person name="Magnuson J."/>
            <person name="Mondo S."/>
            <person name="Nolan M."/>
            <person name="Ohm R."/>
            <person name="Pangilinan J."/>
            <person name="Park H.-J."/>
            <person name="Ramirez L."/>
            <person name="Alfaro M."/>
            <person name="Sun H."/>
            <person name="Tritt A."/>
            <person name="Yoshinaga Y."/>
            <person name="Zwiers L.-H."/>
            <person name="Turgeon B."/>
            <person name="Goodwin S."/>
            <person name="Spatafora J."/>
            <person name="Crous P."/>
            <person name="Grigoriev I."/>
        </authorList>
    </citation>
    <scope>NUCLEOTIDE SEQUENCE</scope>
    <source>
        <strain evidence="1">ATCC 200398</strain>
    </source>
</reference>
<dbReference type="Proteomes" id="UP000799755">
    <property type="component" value="Unassembled WGS sequence"/>
</dbReference>
<sequence length="108" mass="11887">MIRIASQCARTNSPSGADVVAETARNERWSLDQSEAGLRELRGSVFGIPFVRLLCLGMAVTAIIVPIAMLAIIPLSFCLVMNAVLVRAFLYDQDLHSHRLTNHKINLP</sequence>
<protein>
    <submittedName>
        <fullName evidence="1">Uncharacterized protein</fullName>
    </submittedName>
</protein>